<dbReference type="InterPro" id="IPR016039">
    <property type="entry name" value="Thiolase-like"/>
</dbReference>
<sequence>MSATDSSVDARRTGGPGGTPPGPRRVVITGVGVIAPGGTGTKAFWDLITSGRTATGRISFFDPAAYRSQVAAECTFDPAQQGLTPREIRRMDRATQFAVAGAREAVRDSGLDFGTPEPAQIGVTIGSAVGATMGLEEEYVVLSDSGRTWLVDSSYGVPHLYGHFVPSSIAAEVAWAVGAEGPAAVVSAGCTSGIDSVGYARDLIAEGSVDIMVAGATDAPISPIAVACFDAIKATTPRNDEAEHASRPFDRSRNGFVLGEGAAVFVLEEYEHARRRGAHVYAEIAGFASRCNAFHMTGLRPDGREMAVAIESALGEARTNPEDVSYINAHGSGTKQNDRHETAAFKRSLGRHAYNVPVSSIKSMIGHSLGAIGSIEIAACALAIEHGVVPPTANLHTPDPECDLDYVPLVAREQRVDTALTVGSGFGGFQSAMVLTRPTEGSAA</sequence>
<dbReference type="Pfam" id="PF02801">
    <property type="entry name" value="Ketoacyl-synt_C"/>
    <property type="match status" value="1"/>
</dbReference>
<dbReference type="PANTHER" id="PTHR11712:SF336">
    <property type="entry name" value="3-OXOACYL-[ACYL-CARRIER-PROTEIN] SYNTHASE, MITOCHONDRIAL"/>
    <property type="match status" value="1"/>
</dbReference>
<dbReference type="InterPro" id="IPR014031">
    <property type="entry name" value="Ketoacyl_synth_C"/>
</dbReference>
<name>A0AB39RP79_9ACTN</name>
<dbReference type="InterPro" id="IPR020841">
    <property type="entry name" value="PKS_Beta-ketoAc_synthase_dom"/>
</dbReference>
<dbReference type="InterPro" id="IPR018201">
    <property type="entry name" value="Ketoacyl_synth_AS"/>
</dbReference>
<dbReference type="GO" id="GO:0005829">
    <property type="term" value="C:cytosol"/>
    <property type="evidence" value="ECO:0007669"/>
    <property type="project" value="TreeGrafter"/>
</dbReference>
<proteinExistence type="inferred from homology"/>
<evidence type="ECO:0000259" key="6">
    <source>
        <dbReference type="PROSITE" id="PS52004"/>
    </source>
</evidence>
<accession>A0AB39RP79</accession>
<dbReference type="SMART" id="SM00825">
    <property type="entry name" value="PKS_KS"/>
    <property type="match status" value="1"/>
</dbReference>
<dbReference type="RefSeq" id="WP_369250095.1">
    <property type="nucleotide sequence ID" value="NZ_CP163443.1"/>
</dbReference>
<keyword evidence="2 4" id="KW-0808">Transferase</keyword>
<dbReference type="NCBIfam" id="NF005589">
    <property type="entry name" value="PRK07314.1"/>
    <property type="match status" value="1"/>
</dbReference>
<evidence type="ECO:0000256" key="1">
    <source>
        <dbReference type="ARBA" id="ARBA00008467"/>
    </source>
</evidence>
<dbReference type="AlphaFoldDB" id="A0AB39RP79"/>
<feature type="region of interest" description="Disordered" evidence="5">
    <location>
        <begin position="1"/>
        <end position="25"/>
    </location>
</feature>
<organism evidence="7">
    <name type="scientific">Streptomyces sp. R41</name>
    <dbReference type="NCBI Taxonomy" id="3238632"/>
    <lineage>
        <taxon>Bacteria</taxon>
        <taxon>Bacillati</taxon>
        <taxon>Actinomycetota</taxon>
        <taxon>Actinomycetes</taxon>
        <taxon>Kitasatosporales</taxon>
        <taxon>Streptomycetaceae</taxon>
        <taxon>Streptomyces</taxon>
    </lineage>
</organism>
<dbReference type="EMBL" id="CP163443">
    <property type="protein sequence ID" value="XDQ57024.1"/>
    <property type="molecule type" value="Genomic_DNA"/>
</dbReference>
<evidence type="ECO:0000256" key="4">
    <source>
        <dbReference type="RuleBase" id="RU003694"/>
    </source>
</evidence>
<keyword evidence="3" id="KW-0012">Acyltransferase</keyword>
<protein>
    <submittedName>
        <fullName evidence="7">Beta-ketoacyl synthase</fullName>
    </submittedName>
</protein>
<dbReference type="GO" id="GO:0030497">
    <property type="term" value="P:fatty acid elongation"/>
    <property type="evidence" value="ECO:0007669"/>
    <property type="project" value="UniProtKB-ARBA"/>
</dbReference>
<dbReference type="FunFam" id="3.40.47.10:FF:000029">
    <property type="entry name" value="3-oxoacyl-[acyl-carrier-protein] synthase 1"/>
    <property type="match status" value="1"/>
</dbReference>
<dbReference type="InterPro" id="IPR014030">
    <property type="entry name" value="Ketoacyl_synth_N"/>
</dbReference>
<dbReference type="GO" id="GO:0004315">
    <property type="term" value="F:3-oxoacyl-[acyl-carrier-protein] synthase activity"/>
    <property type="evidence" value="ECO:0007669"/>
    <property type="project" value="InterPro"/>
</dbReference>
<dbReference type="SUPFAM" id="SSF53901">
    <property type="entry name" value="Thiolase-like"/>
    <property type="match status" value="2"/>
</dbReference>
<evidence type="ECO:0000313" key="7">
    <source>
        <dbReference type="EMBL" id="XDQ57024.1"/>
    </source>
</evidence>
<dbReference type="Gene3D" id="3.40.47.10">
    <property type="match status" value="2"/>
</dbReference>
<evidence type="ECO:0000256" key="2">
    <source>
        <dbReference type="ARBA" id="ARBA00022679"/>
    </source>
</evidence>
<dbReference type="Pfam" id="PF00109">
    <property type="entry name" value="ketoacyl-synt"/>
    <property type="match status" value="1"/>
</dbReference>
<dbReference type="InterPro" id="IPR000794">
    <property type="entry name" value="Beta-ketoacyl_synthase"/>
</dbReference>
<gene>
    <name evidence="7" type="ORF">AB5J53_37745</name>
</gene>
<dbReference type="CDD" id="cd00834">
    <property type="entry name" value="KAS_I_II"/>
    <property type="match status" value="1"/>
</dbReference>
<feature type="domain" description="Ketosynthase family 3 (KS3)" evidence="6">
    <location>
        <begin position="23"/>
        <end position="437"/>
    </location>
</feature>
<comment type="similarity">
    <text evidence="1 4">Belongs to the thiolase-like superfamily. Beta-ketoacyl-ACP synthases family.</text>
</comment>
<evidence type="ECO:0000256" key="3">
    <source>
        <dbReference type="ARBA" id="ARBA00023315"/>
    </source>
</evidence>
<dbReference type="FunFam" id="3.40.47.10:FF:000018">
    <property type="entry name" value="3-oxoacyl-[acyl-carrier-protein] synthase 2"/>
    <property type="match status" value="1"/>
</dbReference>
<reference evidence="7" key="1">
    <citation type="submission" date="2024-07" db="EMBL/GenBank/DDBJ databases">
        <authorList>
            <person name="Yu S.T."/>
        </authorList>
    </citation>
    <scope>NUCLEOTIDE SEQUENCE</scope>
    <source>
        <strain evidence="7">R41</strain>
    </source>
</reference>
<evidence type="ECO:0000256" key="5">
    <source>
        <dbReference type="SAM" id="MobiDB-lite"/>
    </source>
</evidence>
<dbReference type="PROSITE" id="PS00606">
    <property type="entry name" value="KS3_1"/>
    <property type="match status" value="1"/>
</dbReference>
<dbReference type="PROSITE" id="PS52004">
    <property type="entry name" value="KS3_2"/>
    <property type="match status" value="1"/>
</dbReference>
<dbReference type="PANTHER" id="PTHR11712">
    <property type="entry name" value="POLYKETIDE SYNTHASE-RELATED"/>
    <property type="match status" value="1"/>
</dbReference>